<evidence type="ECO:0000313" key="2">
    <source>
        <dbReference type="Proteomes" id="UP000694888"/>
    </source>
</evidence>
<evidence type="ECO:0000256" key="1">
    <source>
        <dbReference type="SAM" id="MobiDB-lite"/>
    </source>
</evidence>
<dbReference type="GeneID" id="118477742"/>
<dbReference type="PANTHER" id="PTHR34754:SF1">
    <property type="entry name" value="COILED-COIL DOMAIN-CONTAINING PROTEIN 60"/>
    <property type="match status" value="1"/>
</dbReference>
<proteinExistence type="predicted"/>
<dbReference type="RefSeq" id="XP_035825869.1">
    <property type="nucleotide sequence ID" value="XM_035969976.1"/>
</dbReference>
<reference evidence="3" key="1">
    <citation type="submission" date="2025-08" db="UniProtKB">
        <authorList>
            <consortium name="RefSeq"/>
        </authorList>
    </citation>
    <scope>IDENTIFICATION</scope>
</reference>
<accession>A0ABM1VTX7</accession>
<name>A0ABM1VTX7_APLCA</name>
<feature type="region of interest" description="Disordered" evidence="1">
    <location>
        <begin position="95"/>
        <end position="177"/>
    </location>
</feature>
<organism evidence="2 3">
    <name type="scientific">Aplysia californica</name>
    <name type="common">California sea hare</name>
    <dbReference type="NCBI Taxonomy" id="6500"/>
    <lineage>
        <taxon>Eukaryota</taxon>
        <taxon>Metazoa</taxon>
        <taxon>Spiralia</taxon>
        <taxon>Lophotrochozoa</taxon>
        <taxon>Mollusca</taxon>
        <taxon>Gastropoda</taxon>
        <taxon>Heterobranchia</taxon>
        <taxon>Euthyneura</taxon>
        <taxon>Tectipleura</taxon>
        <taxon>Aplysiida</taxon>
        <taxon>Aplysioidea</taxon>
        <taxon>Aplysiidae</taxon>
        <taxon>Aplysia</taxon>
    </lineage>
</organism>
<keyword evidence="2" id="KW-1185">Reference proteome</keyword>
<protein>
    <submittedName>
        <fullName evidence="3">Uncharacterized protein LOC118477742</fullName>
    </submittedName>
</protein>
<feature type="compositionally biased region" description="Low complexity" evidence="1">
    <location>
        <begin position="100"/>
        <end position="123"/>
    </location>
</feature>
<dbReference type="Pfam" id="PF15769">
    <property type="entry name" value="DUF4698"/>
    <property type="match status" value="1"/>
</dbReference>
<gene>
    <name evidence="3" type="primary">LOC118477742</name>
</gene>
<evidence type="ECO:0000313" key="3">
    <source>
        <dbReference type="RefSeq" id="XP_035825869.1"/>
    </source>
</evidence>
<dbReference type="InterPro" id="IPR031526">
    <property type="entry name" value="DUF4698"/>
</dbReference>
<feature type="compositionally biased region" description="Gly residues" evidence="1">
    <location>
        <begin position="124"/>
        <end position="139"/>
    </location>
</feature>
<dbReference type="Proteomes" id="UP000694888">
    <property type="component" value="Unplaced"/>
</dbReference>
<sequence length="177" mass="18743">MTHQPAHPYKPPLPLTPTTHARTCVHIQVENSSKQSVYKFLKVLEGLRRWELCSPDVSAAVEFCRARVVEMAVEEYEEWIAQAFPAVVRPKTAPAGLARGQGQHQQQQQGVASEDADAEASGAEGRGGAGGGGVEGRMGGVRSSAAVRGSVKSAVSVANGADGKRRMVQSAVAKGRR</sequence>
<dbReference type="PANTHER" id="PTHR34754">
    <property type="entry name" value="COILED-COIL DOMAIN-CONTAINING PROTEIN 60"/>
    <property type="match status" value="1"/>
</dbReference>